<dbReference type="OrthoDB" id="8954335at2759"/>
<dbReference type="Pfam" id="PF01926">
    <property type="entry name" value="MMR_HSR1"/>
    <property type="match status" value="1"/>
</dbReference>
<organism evidence="2 3">
    <name type="scientific">Hydnomerulius pinastri MD-312</name>
    <dbReference type="NCBI Taxonomy" id="994086"/>
    <lineage>
        <taxon>Eukaryota</taxon>
        <taxon>Fungi</taxon>
        <taxon>Dikarya</taxon>
        <taxon>Basidiomycota</taxon>
        <taxon>Agaricomycotina</taxon>
        <taxon>Agaricomycetes</taxon>
        <taxon>Agaricomycetidae</taxon>
        <taxon>Boletales</taxon>
        <taxon>Boletales incertae sedis</taxon>
        <taxon>Leucogyrophana</taxon>
    </lineage>
</organism>
<keyword evidence="3" id="KW-1185">Reference proteome</keyword>
<dbReference type="Proteomes" id="UP000053820">
    <property type="component" value="Unassembled WGS sequence"/>
</dbReference>
<dbReference type="SUPFAM" id="SSF52540">
    <property type="entry name" value="P-loop containing nucleoside triphosphate hydrolases"/>
    <property type="match status" value="1"/>
</dbReference>
<dbReference type="AlphaFoldDB" id="A0A0C9W9I0"/>
<accession>A0A0C9W9I0</accession>
<name>A0A0C9W9I0_9AGAM</name>
<feature type="domain" description="G" evidence="1">
    <location>
        <begin position="36"/>
        <end position="126"/>
    </location>
</feature>
<proteinExistence type="predicted"/>
<protein>
    <recommendedName>
        <fullName evidence="1">G domain-containing protein</fullName>
    </recommendedName>
</protein>
<dbReference type="EMBL" id="KN839878">
    <property type="protein sequence ID" value="KIJ59946.1"/>
    <property type="molecule type" value="Genomic_DNA"/>
</dbReference>
<reference evidence="2 3" key="1">
    <citation type="submission" date="2014-04" db="EMBL/GenBank/DDBJ databases">
        <title>Evolutionary Origins and Diversification of the Mycorrhizal Mutualists.</title>
        <authorList>
            <consortium name="DOE Joint Genome Institute"/>
            <consortium name="Mycorrhizal Genomics Consortium"/>
            <person name="Kohler A."/>
            <person name="Kuo A."/>
            <person name="Nagy L.G."/>
            <person name="Floudas D."/>
            <person name="Copeland A."/>
            <person name="Barry K.W."/>
            <person name="Cichocki N."/>
            <person name="Veneault-Fourrey C."/>
            <person name="LaButti K."/>
            <person name="Lindquist E.A."/>
            <person name="Lipzen A."/>
            <person name="Lundell T."/>
            <person name="Morin E."/>
            <person name="Murat C."/>
            <person name="Riley R."/>
            <person name="Ohm R."/>
            <person name="Sun H."/>
            <person name="Tunlid A."/>
            <person name="Henrissat B."/>
            <person name="Grigoriev I.V."/>
            <person name="Hibbett D.S."/>
            <person name="Martin F."/>
        </authorList>
    </citation>
    <scope>NUCLEOTIDE SEQUENCE [LARGE SCALE GENOMIC DNA]</scope>
    <source>
        <strain evidence="2 3">MD-312</strain>
    </source>
</reference>
<sequence>MHLLPSIFRERPTPSIINNLLKNLAADNTDKDIFNIVIIGQTGTGTSSLINLLTGTPSAPTSSSVRPCTKIFTSYALTIGRRSFRLIDAPGFGTHAASMRALTRSLHLLDARFGIDLIVHCLRSSAPANAHNYAALRGAVPDVPIVAAVTGLERYPGASMEEWWTHNEAALKTRRMVFAGHACVAAGVAGDRKIRARLGESEKAVKELILRHCFLRRESCEVRSLKRHEHW</sequence>
<dbReference type="InterPro" id="IPR006073">
    <property type="entry name" value="GTP-bd"/>
</dbReference>
<evidence type="ECO:0000313" key="2">
    <source>
        <dbReference type="EMBL" id="KIJ59946.1"/>
    </source>
</evidence>
<evidence type="ECO:0000259" key="1">
    <source>
        <dbReference type="Pfam" id="PF01926"/>
    </source>
</evidence>
<dbReference type="GO" id="GO:0005525">
    <property type="term" value="F:GTP binding"/>
    <property type="evidence" value="ECO:0007669"/>
    <property type="project" value="InterPro"/>
</dbReference>
<gene>
    <name evidence="2" type="ORF">HYDPIDRAFT_117844</name>
</gene>
<evidence type="ECO:0000313" key="3">
    <source>
        <dbReference type="Proteomes" id="UP000053820"/>
    </source>
</evidence>
<dbReference type="InterPro" id="IPR027417">
    <property type="entry name" value="P-loop_NTPase"/>
</dbReference>
<dbReference type="Gene3D" id="3.40.50.300">
    <property type="entry name" value="P-loop containing nucleotide triphosphate hydrolases"/>
    <property type="match status" value="1"/>
</dbReference>
<dbReference type="HOGENOM" id="CLU_050405_1_1_1"/>